<dbReference type="Proteomes" id="UP001165960">
    <property type="component" value="Unassembled WGS sequence"/>
</dbReference>
<keyword evidence="1" id="KW-0012">Acyltransferase</keyword>
<keyword evidence="2" id="KW-1185">Reference proteome</keyword>
<proteinExistence type="predicted"/>
<evidence type="ECO:0000313" key="2">
    <source>
        <dbReference type="Proteomes" id="UP001165960"/>
    </source>
</evidence>
<comment type="caution">
    <text evidence="1">The sequence shown here is derived from an EMBL/GenBank/DDBJ whole genome shotgun (WGS) entry which is preliminary data.</text>
</comment>
<protein>
    <submittedName>
        <fullName evidence="1">Arginyl-tRNA--protein transferase 1</fullName>
        <ecNumber evidence="1">2.3.2.8</ecNumber>
    </submittedName>
</protein>
<organism evidence="1 2">
    <name type="scientific">Entomophthora muscae</name>
    <dbReference type="NCBI Taxonomy" id="34485"/>
    <lineage>
        <taxon>Eukaryota</taxon>
        <taxon>Fungi</taxon>
        <taxon>Fungi incertae sedis</taxon>
        <taxon>Zoopagomycota</taxon>
        <taxon>Entomophthoromycotina</taxon>
        <taxon>Entomophthoromycetes</taxon>
        <taxon>Entomophthorales</taxon>
        <taxon>Entomophthoraceae</taxon>
        <taxon>Entomophthora</taxon>
    </lineage>
</organism>
<gene>
    <name evidence="1" type="primary">ATE1_7</name>
    <name evidence="1" type="ORF">DSO57_1036815</name>
</gene>
<dbReference type="EMBL" id="QTSX02003919">
    <property type="protein sequence ID" value="KAJ9067665.1"/>
    <property type="molecule type" value="Genomic_DNA"/>
</dbReference>
<dbReference type="EC" id="2.3.2.8" evidence="1"/>
<reference evidence="1" key="1">
    <citation type="submission" date="2022-04" db="EMBL/GenBank/DDBJ databases">
        <title>Genome of the entomopathogenic fungus Entomophthora muscae.</title>
        <authorList>
            <person name="Elya C."/>
            <person name="Lovett B.R."/>
            <person name="Lee E."/>
            <person name="Macias A.M."/>
            <person name="Hajek A.E."/>
            <person name="De Bivort B.L."/>
            <person name="Kasson M.T."/>
            <person name="De Fine Licht H.H."/>
            <person name="Stajich J.E."/>
        </authorList>
    </citation>
    <scope>NUCLEOTIDE SEQUENCE</scope>
    <source>
        <strain evidence="1">Berkeley</strain>
    </source>
</reference>
<keyword evidence="1" id="KW-0808">Transferase</keyword>
<accession>A0ACC2SZE7</accession>
<sequence length="380" mass="43432">MGSDSTYESVVVPCGLNQSDCGYCKSKESSVSFGVIAKRLTCDVYQQMIDRGWRRSGKYLYRPNLKESCCPAYTIRLDSSKFTPNKAQRKVVYKFQRFIVGTESKGSAPDVFNMIESLIKHPDFKVVLEKSAYSEEVFALYKKYQINVHHDLENDITPESFKRFLVESPLKYETISGDNGSFELGSFHQKYYYKGQLIAVGVLDLLPACVSSVYFMYDIDFAHLSLGKFSAMVETRLSIYLSKMLPSLKYYYMGFYIHSCPKMLYKGSYHPSYLVDPSTLDWVPFEECVKLLELAKAKRKNGFTCFSGGKDLDNPPISGFDDFFNAEDYDKMDAYLHGNVYCLGRLCKGLKDYPDLVETLQQTYVILGPEIAQRVLLCVQ</sequence>
<name>A0ACC2SZE7_9FUNG</name>
<evidence type="ECO:0000313" key="1">
    <source>
        <dbReference type="EMBL" id="KAJ9067665.1"/>
    </source>
</evidence>